<keyword evidence="2" id="KW-1185">Reference proteome</keyword>
<reference evidence="1" key="2">
    <citation type="submission" date="2020-05" db="UniProtKB">
        <authorList>
            <consortium name="EnsemblMetazoa"/>
        </authorList>
    </citation>
    <scope>IDENTIFICATION</scope>
    <source>
        <strain evidence="1">MINIMUS1</strain>
    </source>
</reference>
<dbReference type="AlphaFoldDB" id="A0A182WQ08"/>
<reference evidence="2" key="1">
    <citation type="submission" date="2013-03" db="EMBL/GenBank/DDBJ databases">
        <title>The Genome Sequence of Anopheles minimus MINIMUS1.</title>
        <authorList>
            <consortium name="The Broad Institute Genomics Platform"/>
            <person name="Neafsey D.E."/>
            <person name="Walton C."/>
            <person name="Walker B."/>
            <person name="Young S.K."/>
            <person name="Zeng Q."/>
            <person name="Gargeya S."/>
            <person name="Fitzgerald M."/>
            <person name="Haas B."/>
            <person name="Abouelleil A."/>
            <person name="Allen A.W."/>
            <person name="Alvarado L."/>
            <person name="Arachchi H.M."/>
            <person name="Berlin A.M."/>
            <person name="Chapman S.B."/>
            <person name="Gainer-Dewar J."/>
            <person name="Goldberg J."/>
            <person name="Griggs A."/>
            <person name="Gujja S."/>
            <person name="Hansen M."/>
            <person name="Howarth C."/>
            <person name="Imamovic A."/>
            <person name="Ireland A."/>
            <person name="Larimer J."/>
            <person name="McCowan C."/>
            <person name="Murphy C."/>
            <person name="Pearson M."/>
            <person name="Poon T.W."/>
            <person name="Priest M."/>
            <person name="Roberts A."/>
            <person name="Saif S."/>
            <person name="Shea T."/>
            <person name="Sisk P."/>
            <person name="Sykes S."/>
            <person name="Wortman J."/>
            <person name="Nusbaum C."/>
            <person name="Birren B."/>
        </authorList>
    </citation>
    <scope>NUCLEOTIDE SEQUENCE [LARGE SCALE GENOMIC DNA]</scope>
    <source>
        <strain evidence="2">MINIMUS1</strain>
    </source>
</reference>
<evidence type="ECO:0000313" key="2">
    <source>
        <dbReference type="Proteomes" id="UP000075920"/>
    </source>
</evidence>
<dbReference type="VEuPathDB" id="VectorBase:AMIN014743"/>
<evidence type="ECO:0000313" key="1">
    <source>
        <dbReference type="EnsemblMetazoa" id="AMIN014743-PA"/>
    </source>
</evidence>
<proteinExistence type="predicted"/>
<dbReference type="EnsemblMetazoa" id="AMIN014743-RA">
    <property type="protein sequence ID" value="AMIN014743-PA"/>
    <property type="gene ID" value="AMIN014743"/>
</dbReference>
<organism evidence="1 2">
    <name type="scientific">Anopheles minimus</name>
    <dbReference type="NCBI Taxonomy" id="112268"/>
    <lineage>
        <taxon>Eukaryota</taxon>
        <taxon>Metazoa</taxon>
        <taxon>Ecdysozoa</taxon>
        <taxon>Arthropoda</taxon>
        <taxon>Hexapoda</taxon>
        <taxon>Insecta</taxon>
        <taxon>Pterygota</taxon>
        <taxon>Neoptera</taxon>
        <taxon>Endopterygota</taxon>
        <taxon>Diptera</taxon>
        <taxon>Nematocera</taxon>
        <taxon>Culicoidea</taxon>
        <taxon>Culicidae</taxon>
        <taxon>Anophelinae</taxon>
        <taxon>Anopheles</taxon>
    </lineage>
</organism>
<name>A0A182WQ08_9DIPT</name>
<dbReference type="Proteomes" id="UP000075920">
    <property type="component" value="Unassembled WGS sequence"/>
</dbReference>
<accession>A0A182WQ08</accession>
<protein>
    <submittedName>
        <fullName evidence="1">Uncharacterized protein</fullName>
    </submittedName>
</protein>
<sequence length="73" mass="8336">MRMLHSASVSSKRTIHNQCVIRLSVLARIRNNSVTLLGTYNKSSSRGLVSHRYWLLRWKSSNSSSTATRQELC</sequence>